<dbReference type="Pfam" id="PF07687">
    <property type="entry name" value="M20_dimer"/>
    <property type="match status" value="1"/>
</dbReference>
<gene>
    <name evidence="4" type="ORF">UR67_C0004G0042</name>
</gene>
<comment type="caution">
    <text evidence="4">The sequence shown here is derived from an EMBL/GenBank/DDBJ whole genome shotgun (WGS) entry which is preliminary data.</text>
</comment>
<dbReference type="InterPro" id="IPR002933">
    <property type="entry name" value="Peptidase_M20"/>
</dbReference>
<dbReference type="STRING" id="1618350.UR67_C0004G0042"/>
<accession>A0A0G0E330</accession>
<dbReference type="InterPro" id="IPR036264">
    <property type="entry name" value="Bact_exopeptidase_dim_dom"/>
</dbReference>
<feature type="domain" description="Peptidase M20 dimerisation" evidence="3">
    <location>
        <begin position="180"/>
        <end position="287"/>
    </location>
</feature>
<dbReference type="GO" id="GO:0016787">
    <property type="term" value="F:hydrolase activity"/>
    <property type="evidence" value="ECO:0007669"/>
    <property type="project" value="UniProtKB-KW"/>
</dbReference>
<dbReference type="Gene3D" id="3.30.70.360">
    <property type="match status" value="1"/>
</dbReference>
<name>A0A0G0E330_UNCC3</name>
<protein>
    <submittedName>
        <fullName evidence="4">Acetylornithine deacetylase or succinyl-diaminopimelate desuccinylase</fullName>
    </submittedName>
</protein>
<reference evidence="4 5" key="1">
    <citation type="journal article" date="2015" name="Nature">
        <title>rRNA introns, odd ribosomes, and small enigmatic genomes across a large radiation of phyla.</title>
        <authorList>
            <person name="Brown C.T."/>
            <person name="Hug L.A."/>
            <person name="Thomas B.C."/>
            <person name="Sharon I."/>
            <person name="Castelle C.J."/>
            <person name="Singh A."/>
            <person name="Wilkins M.J."/>
            <person name="Williams K.H."/>
            <person name="Banfield J.F."/>
        </authorList>
    </citation>
    <scope>NUCLEOTIDE SEQUENCE [LARGE SCALE GENOMIC DNA]</scope>
</reference>
<dbReference type="Pfam" id="PF01546">
    <property type="entry name" value="Peptidase_M20"/>
    <property type="match status" value="1"/>
</dbReference>
<dbReference type="SUPFAM" id="SSF55031">
    <property type="entry name" value="Bacterial exopeptidase dimerisation domain"/>
    <property type="match status" value="1"/>
</dbReference>
<dbReference type="GO" id="GO:0046872">
    <property type="term" value="F:metal ion binding"/>
    <property type="evidence" value="ECO:0007669"/>
    <property type="project" value="UniProtKB-KW"/>
</dbReference>
<dbReference type="Proteomes" id="UP000034581">
    <property type="component" value="Unassembled WGS sequence"/>
</dbReference>
<evidence type="ECO:0000259" key="3">
    <source>
        <dbReference type="Pfam" id="PF07687"/>
    </source>
</evidence>
<dbReference type="InterPro" id="IPR011650">
    <property type="entry name" value="Peptidase_M20_dimer"/>
</dbReference>
<keyword evidence="2" id="KW-0378">Hydrolase</keyword>
<evidence type="ECO:0000256" key="1">
    <source>
        <dbReference type="ARBA" id="ARBA00022723"/>
    </source>
</evidence>
<dbReference type="InterPro" id="IPR050072">
    <property type="entry name" value="Peptidase_M20A"/>
</dbReference>
<dbReference type="AlphaFoldDB" id="A0A0G0E330"/>
<dbReference type="PANTHER" id="PTHR43808">
    <property type="entry name" value="ACETYLORNITHINE DEACETYLASE"/>
    <property type="match status" value="1"/>
</dbReference>
<dbReference type="Gene3D" id="3.40.630.10">
    <property type="entry name" value="Zn peptidases"/>
    <property type="match status" value="1"/>
</dbReference>
<evidence type="ECO:0000313" key="4">
    <source>
        <dbReference type="EMBL" id="KKP69645.1"/>
    </source>
</evidence>
<dbReference type="EMBL" id="LBQB01000004">
    <property type="protein sequence ID" value="KKP69645.1"/>
    <property type="molecule type" value="Genomic_DNA"/>
</dbReference>
<evidence type="ECO:0000256" key="2">
    <source>
        <dbReference type="ARBA" id="ARBA00022801"/>
    </source>
</evidence>
<dbReference type="PANTHER" id="PTHR43808:SF32">
    <property type="entry name" value="ARGE_DAPE-RELATED DEACYLASE"/>
    <property type="match status" value="1"/>
</dbReference>
<dbReference type="SUPFAM" id="SSF53187">
    <property type="entry name" value="Zn-dependent exopeptidases"/>
    <property type="match status" value="1"/>
</dbReference>
<proteinExistence type="predicted"/>
<organism evidence="4 5">
    <name type="scientific">candidate division CPR3 bacterium GW2011_GWF2_35_18</name>
    <dbReference type="NCBI Taxonomy" id="1618350"/>
    <lineage>
        <taxon>Bacteria</taxon>
        <taxon>Bacteria division CPR3</taxon>
    </lineage>
</organism>
<evidence type="ECO:0000313" key="5">
    <source>
        <dbReference type="Proteomes" id="UP000034581"/>
    </source>
</evidence>
<keyword evidence="1" id="KW-0479">Metal-binding</keyword>
<sequence>MDGKLFNQIKKYEPQMISFLQEMVKIPSYDTQGANALADFVAQKLTVLNYDSHLLGRGADYSVLYYPFTGKGKTLWLSAPLDTARPGTESDWKSPPFSGVIEDRKLFGRGSADCKATIAFYIYGFKALHEVYPNLKGQVVVAFDGGEHNGDFSGLKSILDEGIKADASLIGYPNDKEIFIGSRGYVRIKIAVYGKSAHTGSRKHLGINAITKAIPLLQQLANHQLKYHKNPLFPFGPKLTISIVNGGSAINVVPDRCEISLDIRTVPSQKSEEVVSEIRALIEEVKSKQTDFHYEFSLLGAEEPYLSDQNANIIQIFQKNAQETLNKKIPLSVCGPANDGNVLASKLKIPVICGFGCRFENLHGKDECVYLDDLIPTAYTYMKTVKDFLES</sequence>